<proteinExistence type="predicted"/>
<protein>
    <submittedName>
        <fullName evidence="1">Uncharacterized protein</fullName>
    </submittedName>
</protein>
<reference evidence="1" key="1">
    <citation type="submission" date="2024-05" db="EMBL/GenBank/DDBJ databases">
        <title>Metabacillus sp. nov., isolated from the rhizosphere soil of tomato plants.</title>
        <authorList>
            <person name="Ma R."/>
        </authorList>
    </citation>
    <scope>NUCLEOTIDE SEQUENCE</scope>
    <source>
        <strain evidence="1">DBTR6</strain>
    </source>
</reference>
<accession>A0ABS7UP93</accession>
<dbReference type="Proteomes" id="UP001165287">
    <property type="component" value="Unassembled WGS sequence"/>
</dbReference>
<sequence length="48" mass="5768">MRECVDLQRQQAFRELKDAKGLQGFIIRTFNTLEKDEKQDQGTYQKMM</sequence>
<keyword evidence="2" id="KW-1185">Reference proteome</keyword>
<gene>
    <name evidence="1" type="ORF">K9V48_07610</name>
</gene>
<organism evidence="1 2">
    <name type="scientific">Metabacillus rhizolycopersici</name>
    <dbReference type="NCBI Taxonomy" id="2875709"/>
    <lineage>
        <taxon>Bacteria</taxon>
        <taxon>Bacillati</taxon>
        <taxon>Bacillota</taxon>
        <taxon>Bacilli</taxon>
        <taxon>Bacillales</taxon>
        <taxon>Bacillaceae</taxon>
        <taxon>Metabacillus</taxon>
    </lineage>
</organism>
<dbReference type="EMBL" id="JAIQUM010000011">
    <property type="protein sequence ID" value="MBZ5750112.1"/>
    <property type="molecule type" value="Genomic_DNA"/>
</dbReference>
<name>A0ABS7UP93_9BACI</name>
<evidence type="ECO:0000313" key="1">
    <source>
        <dbReference type="EMBL" id="MBZ5750112.1"/>
    </source>
</evidence>
<evidence type="ECO:0000313" key="2">
    <source>
        <dbReference type="Proteomes" id="UP001165287"/>
    </source>
</evidence>
<dbReference type="RefSeq" id="WP_224138103.1">
    <property type="nucleotide sequence ID" value="NZ_JAIQUM010000011.1"/>
</dbReference>
<comment type="caution">
    <text evidence="1">The sequence shown here is derived from an EMBL/GenBank/DDBJ whole genome shotgun (WGS) entry which is preliminary data.</text>
</comment>